<feature type="transmembrane region" description="Helical" evidence="10">
    <location>
        <begin position="164"/>
        <end position="182"/>
    </location>
</feature>
<evidence type="ECO:0000256" key="3">
    <source>
        <dbReference type="ARBA" id="ARBA00022448"/>
    </source>
</evidence>
<dbReference type="GO" id="GO:0070778">
    <property type="term" value="P:L-aspartate transmembrane transport"/>
    <property type="evidence" value="ECO:0007669"/>
    <property type="project" value="TreeGrafter"/>
</dbReference>
<feature type="transmembrane region" description="Helical" evidence="10">
    <location>
        <begin position="20"/>
        <end position="44"/>
    </location>
</feature>
<keyword evidence="8 10" id="KW-0472">Membrane</keyword>
<dbReference type="GO" id="GO:0005886">
    <property type="term" value="C:plasma membrane"/>
    <property type="evidence" value="ECO:0007669"/>
    <property type="project" value="UniProtKB-SubCell"/>
</dbReference>
<feature type="transmembrane region" description="Helical" evidence="10">
    <location>
        <begin position="88"/>
        <end position="110"/>
    </location>
</feature>
<organism evidence="11 12">
    <name type="scientific">Gluconacetobacter azotocaptans</name>
    <dbReference type="NCBI Taxonomy" id="142834"/>
    <lineage>
        <taxon>Bacteria</taxon>
        <taxon>Pseudomonadati</taxon>
        <taxon>Pseudomonadota</taxon>
        <taxon>Alphaproteobacteria</taxon>
        <taxon>Acetobacterales</taxon>
        <taxon>Acetobacteraceae</taxon>
        <taxon>Gluconacetobacter</taxon>
    </lineage>
</organism>
<keyword evidence="4" id="KW-1003">Cell membrane</keyword>
<accession>A0A7W4JR04</accession>
<dbReference type="SUPFAM" id="SSF118215">
    <property type="entry name" value="Proton glutamate symport protein"/>
    <property type="match status" value="1"/>
</dbReference>
<keyword evidence="3" id="KW-0813">Transport</keyword>
<reference evidence="11 12" key="1">
    <citation type="submission" date="2020-04" db="EMBL/GenBank/DDBJ databases">
        <title>Description of novel Gluconacetobacter.</title>
        <authorList>
            <person name="Sombolestani A."/>
        </authorList>
    </citation>
    <scope>NUCLEOTIDE SEQUENCE [LARGE SCALE GENOMIC DNA]</scope>
    <source>
        <strain evidence="11 12">LMG 21311</strain>
    </source>
</reference>
<evidence type="ECO:0000313" key="11">
    <source>
        <dbReference type="EMBL" id="MBB2189296.1"/>
    </source>
</evidence>
<evidence type="ECO:0000256" key="2">
    <source>
        <dbReference type="ARBA" id="ARBA00006148"/>
    </source>
</evidence>
<feature type="transmembrane region" description="Helical" evidence="10">
    <location>
        <begin position="395"/>
        <end position="415"/>
    </location>
</feature>
<comment type="similarity">
    <text evidence="2">Belongs to the dicarboxylate/amino acid:cation symporter (DAACS) (TC 2.A.23) family.</text>
</comment>
<sequence length="463" mass="47366">MTSSAPAAPTLSARGSGHRLFVTVVAATVLGAVLGVAAPGWAAGLRVLGDAFLHLISMVVGPLVFCVVVQGIAGAESLRAVGRIGLKALLYFEGMTTLALLMGVGGAWLFTPGRHMGVRMDTLDPSALAAYAGHADAMRQGGVAGFLLNLIPASPVAAFARNDVLEILFFSILFGACLLMSGDAGQPVRALVASVNAVLFRMMGVVTWFAPLGVLGAVAYTTARYGLGSLGQLMSFVLLYVLIVAAFVAVCLGGVLRACGVGLLPFLAYFREELIITSATTSSDAVMPQVMRKLTALGVRADVVGLVMPAGYSFNLDALSIYLGLATLFLAQATGTPLSPGQLALILGMALVTSKGAHGVPGFGIVVLAATLAVVPSIPPIGLVLVLSVDWFVGIARAVGNLVGNCVATVAVAAWEGQFDAGRARRVLGARQALPLEPRQRLAGQGGLCPNPAGPEALGSEHE</sequence>
<dbReference type="FunFam" id="1.10.3860.10:FF:000001">
    <property type="entry name" value="C4-dicarboxylate transport protein"/>
    <property type="match status" value="1"/>
</dbReference>
<gene>
    <name evidence="11" type="ORF">HLH34_04870</name>
</gene>
<evidence type="ECO:0000256" key="7">
    <source>
        <dbReference type="ARBA" id="ARBA00022989"/>
    </source>
</evidence>
<feature type="transmembrane region" description="Helical" evidence="10">
    <location>
        <begin position="321"/>
        <end position="351"/>
    </location>
</feature>
<feature type="region of interest" description="Disordered" evidence="9">
    <location>
        <begin position="442"/>
        <end position="463"/>
    </location>
</feature>
<keyword evidence="7 10" id="KW-1133">Transmembrane helix</keyword>
<evidence type="ECO:0000256" key="9">
    <source>
        <dbReference type="SAM" id="MobiDB-lite"/>
    </source>
</evidence>
<dbReference type="Gene3D" id="1.10.3860.10">
    <property type="entry name" value="Sodium:dicarboxylate symporter"/>
    <property type="match status" value="1"/>
</dbReference>
<keyword evidence="6" id="KW-0769">Symport</keyword>
<dbReference type="Proteomes" id="UP000555756">
    <property type="component" value="Unassembled WGS sequence"/>
</dbReference>
<keyword evidence="5 10" id="KW-0812">Transmembrane</keyword>
<dbReference type="PRINTS" id="PR00173">
    <property type="entry name" value="EDTRNSPORT"/>
</dbReference>
<comment type="caution">
    <text evidence="11">The sequence shown here is derived from an EMBL/GenBank/DDBJ whole genome shotgun (WGS) entry which is preliminary data.</text>
</comment>
<dbReference type="AlphaFoldDB" id="A0A7W4JR04"/>
<dbReference type="EMBL" id="JABEQF010000003">
    <property type="protein sequence ID" value="MBB2189296.1"/>
    <property type="molecule type" value="Genomic_DNA"/>
</dbReference>
<evidence type="ECO:0000313" key="12">
    <source>
        <dbReference type="Proteomes" id="UP000555756"/>
    </source>
</evidence>
<feature type="transmembrane region" description="Helical" evidence="10">
    <location>
        <begin position="363"/>
        <end position="389"/>
    </location>
</feature>
<dbReference type="RefSeq" id="WP_183118474.1">
    <property type="nucleotide sequence ID" value="NZ_JABEQF010000003.1"/>
</dbReference>
<dbReference type="GO" id="GO:0015141">
    <property type="term" value="F:succinate transmembrane transporter activity"/>
    <property type="evidence" value="ECO:0007669"/>
    <property type="project" value="TreeGrafter"/>
</dbReference>
<dbReference type="GO" id="GO:0015138">
    <property type="term" value="F:fumarate transmembrane transporter activity"/>
    <property type="evidence" value="ECO:0007669"/>
    <property type="project" value="TreeGrafter"/>
</dbReference>
<feature type="transmembrane region" description="Helical" evidence="10">
    <location>
        <begin position="51"/>
        <end position="73"/>
    </location>
</feature>
<evidence type="ECO:0000256" key="8">
    <source>
        <dbReference type="ARBA" id="ARBA00023136"/>
    </source>
</evidence>
<dbReference type="PANTHER" id="PTHR42865:SF1">
    <property type="entry name" value="AEROBIC C4-DICARBOXYLATE TRANSPORT PROTEIN"/>
    <property type="match status" value="1"/>
</dbReference>
<dbReference type="InterPro" id="IPR036458">
    <property type="entry name" value="Na:dicarbo_symporter_sf"/>
</dbReference>
<evidence type="ECO:0000256" key="10">
    <source>
        <dbReference type="SAM" id="Phobius"/>
    </source>
</evidence>
<keyword evidence="12" id="KW-1185">Reference proteome</keyword>
<dbReference type="InterPro" id="IPR001991">
    <property type="entry name" value="Na-dicarboxylate_symporter"/>
</dbReference>
<evidence type="ECO:0000256" key="4">
    <source>
        <dbReference type="ARBA" id="ARBA00022475"/>
    </source>
</evidence>
<comment type="subcellular location">
    <subcellularLocation>
        <location evidence="1">Cell inner membrane</location>
        <topology evidence="1">Multi-pass membrane protein</topology>
    </subcellularLocation>
</comment>
<feature type="transmembrane region" description="Helical" evidence="10">
    <location>
        <begin position="202"/>
        <end position="221"/>
    </location>
</feature>
<name>A0A7W4JR04_9PROT</name>
<evidence type="ECO:0000256" key="5">
    <source>
        <dbReference type="ARBA" id="ARBA00022692"/>
    </source>
</evidence>
<dbReference type="PANTHER" id="PTHR42865">
    <property type="entry name" value="PROTON/GLUTAMATE-ASPARTATE SYMPORTER"/>
    <property type="match status" value="1"/>
</dbReference>
<evidence type="ECO:0000256" key="6">
    <source>
        <dbReference type="ARBA" id="ARBA00022847"/>
    </source>
</evidence>
<protein>
    <submittedName>
        <fullName evidence="11">Cation:dicarboxylase symporter family transporter</fullName>
    </submittedName>
</protein>
<evidence type="ECO:0000256" key="1">
    <source>
        <dbReference type="ARBA" id="ARBA00004429"/>
    </source>
</evidence>
<proteinExistence type="inferred from homology"/>
<dbReference type="GO" id="GO:0015366">
    <property type="term" value="F:malate:proton symporter activity"/>
    <property type="evidence" value="ECO:0007669"/>
    <property type="project" value="TreeGrafter"/>
</dbReference>
<dbReference type="Pfam" id="PF00375">
    <property type="entry name" value="SDF"/>
    <property type="match status" value="1"/>
</dbReference>
<feature type="transmembrane region" description="Helical" evidence="10">
    <location>
        <begin position="233"/>
        <end position="256"/>
    </location>
</feature>